<gene>
    <name evidence="17" type="primary">Cyp4g15</name>
</gene>
<evidence type="ECO:0000256" key="5">
    <source>
        <dbReference type="ARBA" id="ARBA00022617"/>
    </source>
</evidence>
<feature type="transmembrane region" description="Helical" evidence="15">
    <location>
        <begin position="15"/>
        <end position="32"/>
    </location>
</feature>
<keyword evidence="10 13" id="KW-0408">Iron</keyword>
<dbReference type="GO" id="GO:0016705">
    <property type="term" value="F:oxidoreductase activity, acting on paired donors, with incorporation or reduction of molecular oxygen"/>
    <property type="evidence" value="ECO:0007669"/>
    <property type="project" value="InterPro"/>
</dbReference>
<dbReference type="PANTHER" id="PTHR24291:SF106">
    <property type="entry name" value="CYTOCHROME P450 4G1-RELATED"/>
    <property type="match status" value="1"/>
</dbReference>
<evidence type="ECO:0000256" key="10">
    <source>
        <dbReference type="ARBA" id="ARBA00023004"/>
    </source>
</evidence>
<organism evidence="16 17">
    <name type="scientific">Drosophila pseudoobscura pseudoobscura</name>
    <name type="common">Fruit fly</name>
    <dbReference type="NCBI Taxonomy" id="46245"/>
    <lineage>
        <taxon>Eukaryota</taxon>
        <taxon>Metazoa</taxon>
        <taxon>Ecdysozoa</taxon>
        <taxon>Arthropoda</taxon>
        <taxon>Hexapoda</taxon>
        <taxon>Insecta</taxon>
        <taxon>Pterygota</taxon>
        <taxon>Neoptera</taxon>
        <taxon>Endopterygota</taxon>
        <taxon>Diptera</taxon>
        <taxon>Brachycera</taxon>
        <taxon>Muscomorpha</taxon>
        <taxon>Ephydroidea</taxon>
        <taxon>Drosophilidae</taxon>
        <taxon>Drosophila</taxon>
        <taxon>Sophophora</taxon>
    </lineage>
</organism>
<dbReference type="PRINTS" id="PR00385">
    <property type="entry name" value="P450"/>
</dbReference>
<keyword evidence="5 13" id="KW-0349">Heme</keyword>
<dbReference type="Gene3D" id="1.10.630.10">
    <property type="entry name" value="Cytochrome P450"/>
    <property type="match status" value="3"/>
</dbReference>
<dbReference type="InterPro" id="IPR050196">
    <property type="entry name" value="Cytochrome_P450_Monoox"/>
</dbReference>
<name>A0A6I8WD13_DROPS</name>
<dbReference type="RefSeq" id="XP_033240459.1">
    <property type="nucleotide sequence ID" value="XM_033384568.1"/>
</dbReference>
<feature type="region of interest" description="Disordered" evidence="14">
    <location>
        <begin position="623"/>
        <end position="651"/>
    </location>
</feature>
<dbReference type="GO" id="GO:0004497">
    <property type="term" value="F:monooxygenase activity"/>
    <property type="evidence" value="ECO:0007669"/>
    <property type="project" value="UniProtKB-KW"/>
</dbReference>
<dbReference type="GO" id="GO:0020037">
    <property type="term" value="F:heme binding"/>
    <property type="evidence" value="ECO:0007669"/>
    <property type="project" value="InterPro"/>
</dbReference>
<dbReference type="InterPro" id="IPR036396">
    <property type="entry name" value="Cyt_P450_sf"/>
</dbReference>
<keyword evidence="16" id="KW-1185">Reference proteome</keyword>
<comment type="subcellular location">
    <subcellularLocation>
        <location evidence="3">Endoplasmic reticulum membrane</location>
        <topology evidence="3">Peripheral membrane protein</topology>
    </subcellularLocation>
    <subcellularLocation>
        <location evidence="2">Microsome membrane</location>
        <topology evidence="2">Peripheral membrane protein</topology>
    </subcellularLocation>
</comment>
<evidence type="ECO:0000256" key="4">
    <source>
        <dbReference type="ARBA" id="ARBA00010617"/>
    </source>
</evidence>
<evidence type="ECO:0000313" key="17">
    <source>
        <dbReference type="RefSeq" id="XP_033240459.1"/>
    </source>
</evidence>
<dbReference type="ExpressionAtlas" id="A0A6I8WD13">
    <property type="expression patterns" value="baseline"/>
</dbReference>
<keyword evidence="11" id="KW-0503">Monooxygenase</keyword>
<keyword evidence="6 13" id="KW-0479">Metal-binding</keyword>
<feature type="compositionally biased region" description="Basic and acidic residues" evidence="14">
    <location>
        <begin position="623"/>
        <end position="634"/>
    </location>
</feature>
<dbReference type="PROSITE" id="PS00086">
    <property type="entry name" value="CYTOCHROME_P450"/>
    <property type="match status" value="2"/>
</dbReference>
<comment type="cofactor">
    <cofactor evidence="1 13">
        <name>heme</name>
        <dbReference type="ChEBI" id="CHEBI:30413"/>
    </cofactor>
</comment>
<dbReference type="GO" id="GO:0005789">
    <property type="term" value="C:endoplasmic reticulum membrane"/>
    <property type="evidence" value="ECO:0007669"/>
    <property type="project" value="UniProtKB-SubCell"/>
</dbReference>
<dbReference type="CDD" id="cd20628">
    <property type="entry name" value="CYP4"/>
    <property type="match status" value="1"/>
</dbReference>
<dbReference type="KEGG" id="dpo:4814718"/>
<evidence type="ECO:0000256" key="1">
    <source>
        <dbReference type="ARBA" id="ARBA00001971"/>
    </source>
</evidence>
<dbReference type="PANTHER" id="PTHR24291">
    <property type="entry name" value="CYTOCHROME P450 FAMILY 4"/>
    <property type="match status" value="1"/>
</dbReference>
<keyword evidence="15" id="KW-0812">Transmembrane</keyword>
<feature type="region of interest" description="Disordered" evidence="14">
    <location>
        <begin position="287"/>
        <end position="315"/>
    </location>
</feature>
<keyword evidence="7" id="KW-0256">Endoplasmic reticulum</keyword>
<accession>A0A6I8WD13</accession>
<evidence type="ECO:0000256" key="8">
    <source>
        <dbReference type="ARBA" id="ARBA00022848"/>
    </source>
</evidence>
<protein>
    <submittedName>
        <fullName evidence="17">Cytochrome P450 4g15</fullName>
    </submittedName>
</protein>
<evidence type="ECO:0000256" key="12">
    <source>
        <dbReference type="ARBA" id="ARBA00023136"/>
    </source>
</evidence>
<reference evidence="17" key="1">
    <citation type="submission" date="2025-08" db="UniProtKB">
        <authorList>
            <consortium name="RefSeq"/>
        </authorList>
    </citation>
    <scope>IDENTIFICATION</scope>
    <source>
        <strain evidence="17">MV-25-SWS-2005</strain>
        <tissue evidence="17">Whole body</tissue>
    </source>
</reference>
<evidence type="ECO:0000256" key="13">
    <source>
        <dbReference type="PIRSR" id="PIRSR602401-1"/>
    </source>
</evidence>
<dbReference type="InterPro" id="IPR017972">
    <property type="entry name" value="Cyt_P450_CS"/>
</dbReference>
<sequence length="904" mass="102170">MEVLKKDAAMGSPSSVFYFLLLPTLVLWYIYWRLSRAHLYRLAGRLPGPRGLPIVGHLFDVIGPASSVFKTVIRKSAPFEHIAKMWIGPKLVVFIYDPRDVELLLSSHVYIDKASEYKFFKPWLGDGLLISTGQKWRSHRKLIAPTFHLNVLKSFIELFNENSRNVVRKLRAEDGRTFDCHDYMSEATVEILLETAMGVSKKTQDKSGFEYAMAVMRMCDILHARHRSIFLRNEFVFTLTRYYKEQGRLLSIIHGLTTKVIRSKKAAFEQGTRGSLAQCELKAAALERERGQEQKQEQAEMGSAGGGKAAGEGTPVAGLSYGQSAGLKDDLDVEDNDIGEKKRLAFLDLMLESAQNGALITDTEIKEQVDTIMFEGHDTTAAGSSFFLSLMGIHQEIQDRVIAELDGIFGDSQRPATFQDTLEMKYLERCLMETLRMYPPVPLIARELQEDLKLNSGDYVIPRGATVTVATVLLHRNPKVYTNPNVFDPDNFLSERQANRHYYAFVPFSAGPRSCVGRKYAMLKLKILLSTILRNYRVYSDLSESDFKLQADIILKREEGFRVRLQARFFRYFENGRSLTEVKAYFMSFLVLSTMGRKPFGLHFEQGTRGSLAQCELKAAALERERGQEQKQEQAEMGSAGGGKAAGEGTPVAGLSYGQSAGLKDDLDVEDNDIGEKKRLAFLDLMLESAQNGALITDTEIKEQVDTIMFEGHDTTAAGSSFFLSLMGIHQEIQDRVIAELDGIFGDSQRPATFQDTLEMKYLERCLMETLRMYPPVPLIARELQEDLKLNSGDYVIPRGATVTVATVLLHRNPKVYTNPNVFDPDNFLSERQANRHYYAFVPFSAGPRSCVGRKYAMLKLKILLSTILRNYRVYSDLSESDFKLQADIILKREEGFRVRLQAR</sequence>
<dbReference type="Pfam" id="PF00067">
    <property type="entry name" value="p450"/>
    <property type="match status" value="3"/>
</dbReference>
<evidence type="ECO:0000256" key="15">
    <source>
        <dbReference type="SAM" id="Phobius"/>
    </source>
</evidence>
<evidence type="ECO:0000256" key="2">
    <source>
        <dbReference type="ARBA" id="ARBA00004174"/>
    </source>
</evidence>
<keyword evidence="9" id="KW-0560">Oxidoreductase</keyword>
<proteinExistence type="inferred from homology"/>
<dbReference type="PRINTS" id="PR00463">
    <property type="entry name" value="EP450I"/>
</dbReference>
<dbReference type="FunCoup" id="A0A6I8WD13">
    <property type="interactions" value="19"/>
</dbReference>
<feature type="binding site" description="axial binding residue" evidence="13">
    <location>
        <position position="515"/>
    </location>
    <ligand>
        <name>heme</name>
        <dbReference type="ChEBI" id="CHEBI:30413"/>
    </ligand>
    <ligandPart>
        <name>Fe</name>
        <dbReference type="ChEBI" id="CHEBI:18248"/>
    </ligandPart>
</feature>
<evidence type="ECO:0000256" key="14">
    <source>
        <dbReference type="SAM" id="MobiDB-lite"/>
    </source>
</evidence>
<evidence type="ECO:0000256" key="3">
    <source>
        <dbReference type="ARBA" id="ARBA00004406"/>
    </source>
</evidence>
<dbReference type="GO" id="GO:0005506">
    <property type="term" value="F:iron ion binding"/>
    <property type="evidence" value="ECO:0007669"/>
    <property type="project" value="InterPro"/>
</dbReference>
<evidence type="ECO:0000313" key="16">
    <source>
        <dbReference type="Proteomes" id="UP000001819"/>
    </source>
</evidence>
<keyword evidence="8" id="KW-0492">Microsome</keyword>
<evidence type="ECO:0000256" key="11">
    <source>
        <dbReference type="ARBA" id="ARBA00023033"/>
    </source>
</evidence>
<evidence type="ECO:0000256" key="9">
    <source>
        <dbReference type="ARBA" id="ARBA00023002"/>
    </source>
</evidence>
<dbReference type="InterPro" id="IPR002401">
    <property type="entry name" value="Cyt_P450_E_grp-I"/>
</dbReference>
<dbReference type="SUPFAM" id="SSF48264">
    <property type="entry name" value="Cytochrome P450"/>
    <property type="match status" value="2"/>
</dbReference>
<dbReference type="AlphaFoldDB" id="A0A6I8WD13"/>
<keyword evidence="15" id="KW-1133">Transmembrane helix</keyword>
<keyword evidence="12 15" id="KW-0472">Membrane</keyword>
<dbReference type="Proteomes" id="UP000001819">
    <property type="component" value="Chromosome X"/>
</dbReference>
<comment type="similarity">
    <text evidence="4">Belongs to the cytochrome P450 family.</text>
</comment>
<feature type="compositionally biased region" description="Basic and acidic residues" evidence="14">
    <location>
        <begin position="287"/>
        <end position="298"/>
    </location>
</feature>
<evidence type="ECO:0000256" key="6">
    <source>
        <dbReference type="ARBA" id="ARBA00022723"/>
    </source>
</evidence>
<dbReference type="InterPro" id="IPR001128">
    <property type="entry name" value="Cyt_P450"/>
</dbReference>
<evidence type="ECO:0000256" key="7">
    <source>
        <dbReference type="ARBA" id="ARBA00022824"/>
    </source>
</evidence>
<dbReference type="InParanoid" id="A0A6I8WD13"/>